<evidence type="ECO:0000313" key="2">
    <source>
        <dbReference type="EMBL" id="KOG33102.1"/>
    </source>
</evidence>
<dbReference type="InterPro" id="IPR009100">
    <property type="entry name" value="AcylCoA_DH/oxidase_NM_dom_sf"/>
</dbReference>
<dbReference type="Proteomes" id="UP000037023">
    <property type="component" value="Unassembled WGS sequence"/>
</dbReference>
<dbReference type="RefSeq" id="WP_033201584.1">
    <property type="nucleotide sequence ID" value="NZ_LGUP01000054.1"/>
</dbReference>
<reference evidence="2 3" key="1">
    <citation type="submission" date="2015-06" db="EMBL/GenBank/DDBJ databases">
        <authorList>
            <person name="Hoefler B.C."/>
            <person name="Straight P.D."/>
        </authorList>
    </citation>
    <scope>NUCLEOTIDE SEQUENCE [LARGE SCALE GENOMIC DNA]</scope>
    <source>
        <strain evidence="2 3">NRRL 3427</strain>
    </source>
</reference>
<dbReference type="InterPro" id="IPR046373">
    <property type="entry name" value="Acyl-CoA_Oxase/DH_mid-dom_sf"/>
</dbReference>
<dbReference type="SUPFAM" id="SSF56645">
    <property type="entry name" value="Acyl-CoA dehydrogenase NM domain-like"/>
    <property type="match status" value="1"/>
</dbReference>
<dbReference type="GO" id="GO:0003995">
    <property type="term" value="F:acyl-CoA dehydrogenase activity"/>
    <property type="evidence" value="ECO:0007669"/>
    <property type="project" value="TreeGrafter"/>
</dbReference>
<dbReference type="Gene3D" id="1.10.540.10">
    <property type="entry name" value="Acyl-CoA dehydrogenase/oxidase, N-terminal domain"/>
    <property type="match status" value="1"/>
</dbReference>
<dbReference type="PATRIC" id="fig|1938.6.peg.1829"/>
<dbReference type="PANTHER" id="PTHR43884">
    <property type="entry name" value="ACYL-COA DEHYDROGENASE"/>
    <property type="match status" value="1"/>
</dbReference>
<dbReference type="OrthoDB" id="571684at2"/>
<comment type="caution">
    <text evidence="2">The sequence shown here is derived from an EMBL/GenBank/DDBJ whole genome shotgun (WGS) entry which is preliminary data.</text>
</comment>
<dbReference type="SUPFAM" id="SSF47203">
    <property type="entry name" value="Acyl-CoA dehydrogenase C-terminal domain-like"/>
    <property type="match status" value="1"/>
</dbReference>
<feature type="region of interest" description="Disordered" evidence="1">
    <location>
        <begin position="123"/>
        <end position="165"/>
    </location>
</feature>
<dbReference type="Gene3D" id="1.20.140.10">
    <property type="entry name" value="Butyryl-CoA Dehydrogenase, subunit A, domain 3"/>
    <property type="match status" value="1"/>
</dbReference>
<evidence type="ECO:0000313" key="3">
    <source>
        <dbReference type="Proteomes" id="UP000037023"/>
    </source>
</evidence>
<feature type="compositionally biased region" description="Basic residues" evidence="1">
    <location>
        <begin position="1"/>
        <end position="12"/>
    </location>
</feature>
<proteinExistence type="predicted"/>
<sequence length="478" mass="49171">MSTPRKSPKRPAPRTTSAPVVHPVDRPADDEIWRRVTRELADDLAVDALARDRAGKAPFDEVARLQEAGLPALLTAPGPARRGADWRAACAVVREIAAADSSVGELLAHHYALSWSSRFFGPAAAEEHPPGSAPDEDGGDPTTPAETLTPGTGRTAGAPHTARPPLALDVCTAEERWLLAGGIEPARGEAEPGLTLTPAAGDGWVLDGRRSFASGVTVADRLVVGVRPGGTGDLLVVLVDPAHPGVFTDAGTDRVGQRLAGAGTVTFDHVPVAPEHVLGALPHDEHAVAPFATLAPLALRLLLVQVGLGIAEGALAEARDISRAGQAGPAPADLADGTIVADGSATGGVGDDPYLLLAYGELATAAHAAAAVVERATDALARGLLAGRSLGPEERADIAVLVAAAETVTGRAAVHITTRILELVDTGTGPDPRGGGPGFDRFWRNARALTAPTQAAHRLRDIGDHYLNGTHARLTLRA</sequence>
<feature type="region of interest" description="Disordered" evidence="1">
    <location>
        <begin position="1"/>
        <end position="26"/>
    </location>
</feature>
<dbReference type="InterPro" id="IPR036250">
    <property type="entry name" value="AcylCo_DH-like_C"/>
</dbReference>
<protein>
    <submittedName>
        <fullName evidence="2">Acyl-CoA dehydrogenase</fullName>
    </submittedName>
</protein>
<evidence type="ECO:0000256" key="1">
    <source>
        <dbReference type="SAM" id="MobiDB-lite"/>
    </source>
</evidence>
<dbReference type="InterPro" id="IPR037069">
    <property type="entry name" value="AcylCoA_DH/ox_N_sf"/>
</dbReference>
<organism evidence="2 3">
    <name type="scientific">Streptomyces viridochromogenes</name>
    <dbReference type="NCBI Taxonomy" id="1938"/>
    <lineage>
        <taxon>Bacteria</taxon>
        <taxon>Bacillati</taxon>
        <taxon>Actinomycetota</taxon>
        <taxon>Actinomycetes</taxon>
        <taxon>Kitasatosporales</taxon>
        <taxon>Streptomycetaceae</taxon>
        <taxon>Streptomyces</taxon>
    </lineage>
</organism>
<dbReference type="AlphaFoldDB" id="A0A0L8L4M7"/>
<dbReference type="PANTHER" id="PTHR43884:SF12">
    <property type="entry name" value="ISOVALERYL-COA DEHYDROGENASE, MITOCHONDRIAL-RELATED"/>
    <property type="match status" value="1"/>
</dbReference>
<dbReference type="GO" id="GO:0050660">
    <property type="term" value="F:flavin adenine dinucleotide binding"/>
    <property type="evidence" value="ECO:0007669"/>
    <property type="project" value="InterPro"/>
</dbReference>
<name>A0A0L8L4M7_STRVR</name>
<dbReference type="Gene3D" id="2.40.110.10">
    <property type="entry name" value="Butyryl-CoA Dehydrogenase, subunit A, domain 2"/>
    <property type="match status" value="1"/>
</dbReference>
<gene>
    <name evidence="2" type="ORF">ADK34_08330</name>
</gene>
<accession>A0A0L8L4M7</accession>
<dbReference type="EMBL" id="LGUP01000054">
    <property type="protein sequence ID" value="KOG33102.1"/>
    <property type="molecule type" value="Genomic_DNA"/>
</dbReference>